<comment type="cofactor">
    <cofactor evidence="2">
        <name>Mn(2+)</name>
        <dbReference type="ChEBI" id="CHEBI:29035"/>
    </cofactor>
    <text evidence="2">The Mn(2+) ion enhances activity.</text>
</comment>
<dbReference type="InterPro" id="IPR011650">
    <property type="entry name" value="Peptidase_M20_dimer"/>
</dbReference>
<feature type="binding site" evidence="2">
    <location>
        <position position="376"/>
    </location>
    <ligand>
        <name>Mn(2+)</name>
        <dbReference type="ChEBI" id="CHEBI:29035"/>
        <label>2</label>
    </ligand>
</feature>
<evidence type="ECO:0000256" key="1">
    <source>
        <dbReference type="ARBA" id="ARBA00022801"/>
    </source>
</evidence>
<keyword evidence="5" id="KW-1185">Reference proteome</keyword>
<dbReference type="InterPro" id="IPR036264">
    <property type="entry name" value="Bact_exopeptidase_dim_dom"/>
</dbReference>
<feature type="binding site" evidence="2">
    <location>
        <position position="160"/>
    </location>
    <ligand>
        <name>Mn(2+)</name>
        <dbReference type="ChEBI" id="CHEBI:29035"/>
        <label>2</label>
    </ligand>
</feature>
<dbReference type="PIRSF" id="PIRSF005962">
    <property type="entry name" value="Pept_M20D_amidohydro"/>
    <property type="match status" value="1"/>
</dbReference>
<keyword evidence="2" id="KW-0464">Manganese</keyword>
<dbReference type="InterPro" id="IPR017439">
    <property type="entry name" value="Amidohydrolase"/>
</dbReference>
<comment type="caution">
    <text evidence="4">The sequence shown here is derived from an EMBL/GenBank/DDBJ whole genome shotgun (WGS) entry which is preliminary data.</text>
</comment>
<dbReference type="GO" id="GO:0046872">
    <property type="term" value="F:metal ion binding"/>
    <property type="evidence" value="ECO:0007669"/>
    <property type="project" value="UniProtKB-KW"/>
</dbReference>
<dbReference type="Pfam" id="PF01546">
    <property type="entry name" value="Peptidase_M20"/>
    <property type="match status" value="1"/>
</dbReference>
<dbReference type="PANTHER" id="PTHR11014:SF63">
    <property type="entry name" value="METALLOPEPTIDASE, PUTATIVE (AFU_ORTHOLOGUE AFUA_6G09600)-RELATED"/>
    <property type="match status" value="1"/>
</dbReference>
<reference evidence="4 5" key="1">
    <citation type="submission" date="2017-08" db="EMBL/GenBank/DDBJ databases">
        <title>Substantial Increase in Enzyme Production by Combined Drug-Resistance Mutations in Paenibacillus agaridevorans.</title>
        <authorList>
            <person name="Tanaka Y."/>
            <person name="Funane K."/>
            <person name="Hosaka T."/>
            <person name="Shiwa Y."/>
            <person name="Fujita N."/>
            <person name="Miyazaki T."/>
            <person name="Yoshikawa H."/>
            <person name="Murakami K."/>
            <person name="Kasahara K."/>
            <person name="Inaoka T."/>
            <person name="Hiraga Y."/>
            <person name="Ochi K."/>
        </authorList>
    </citation>
    <scope>NUCLEOTIDE SEQUENCE [LARGE SCALE GENOMIC DNA]</scope>
    <source>
        <strain evidence="4 5">T-3040</strain>
    </source>
</reference>
<feature type="domain" description="Peptidase M20 dimerisation" evidence="3">
    <location>
        <begin position="207"/>
        <end position="299"/>
    </location>
</feature>
<proteinExistence type="predicted"/>
<dbReference type="PANTHER" id="PTHR11014">
    <property type="entry name" value="PEPTIDASE M20 FAMILY MEMBER"/>
    <property type="match status" value="1"/>
</dbReference>
<dbReference type="SUPFAM" id="SSF53187">
    <property type="entry name" value="Zn-dependent exopeptidases"/>
    <property type="match status" value="1"/>
</dbReference>
<feature type="binding site" evidence="2">
    <location>
        <position position="184"/>
    </location>
    <ligand>
        <name>Mn(2+)</name>
        <dbReference type="ChEBI" id="CHEBI:29035"/>
        <label>2</label>
    </ligand>
</feature>
<gene>
    <name evidence="4" type="ORF">PAT3040_04433</name>
</gene>
<dbReference type="InterPro" id="IPR002933">
    <property type="entry name" value="Peptidase_M20"/>
</dbReference>
<keyword evidence="1 4" id="KW-0378">Hydrolase</keyword>
<dbReference type="FunFam" id="3.30.70.360:FF:000001">
    <property type="entry name" value="N-acetyldiaminopimelate deacetylase"/>
    <property type="match status" value="1"/>
</dbReference>
<dbReference type="Gene3D" id="3.30.70.360">
    <property type="match status" value="1"/>
</dbReference>
<dbReference type="EMBL" id="BDQX01000269">
    <property type="protein sequence ID" value="GBG09768.1"/>
    <property type="molecule type" value="Genomic_DNA"/>
</dbReference>
<evidence type="ECO:0000259" key="3">
    <source>
        <dbReference type="Pfam" id="PF07687"/>
    </source>
</evidence>
<dbReference type="SUPFAM" id="SSF55031">
    <property type="entry name" value="Bacterial exopeptidase dimerisation domain"/>
    <property type="match status" value="1"/>
</dbReference>
<name>A0A2R5EXI1_9BACL</name>
<keyword evidence="2" id="KW-0479">Metal-binding</keyword>
<dbReference type="GO" id="GO:0019877">
    <property type="term" value="P:diaminopimelate biosynthetic process"/>
    <property type="evidence" value="ECO:0007669"/>
    <property type="project" value="UniProtKB-ARBA"/>
</dbReference>
<feature type="binding site" evidence="2">
    <location>
        <position position="126"/>
    </location>
    <ligand>
        <name>Mn(2+)</name>
        <dbReference type="ChEBI" id="CHEBI:29035"/>
        <label>2</label>
    </ligand>
</feature>
<evidence type="ECO:0000313" key="5">
    <source>
        <dbReference type="Proteomes" id="UP000245202"/>
    </source>
</evidence>
<dbReference type="RefSeq" id="WP_108994416.1">
    <property type="nucleotide sequence ID" value="NZ_BDQX01000269.1"/>
</dbReference>
<evidence type="ECO:0000313" key="4">
    <source>
        <dbReference type="EMBL" id="GBG09768.1"/>
    </source>
</evidence>
<protein>
    <submittedName>
        <fullName evidence="4">Hydrolase</fullName>
    </submittedName>
</protein>
<dbReference type="Gene3D" id="3.40.630.10">
    <property type="entry name" value="Zn peptidases"/>
    <property type="match status" value="1"/>
</dbReference>
<accession>A0A2R5EXI1</accession>
<sequence>MSRAAVQEELAQRLVAIRRSLHEHPELSGEERETTEAIKLWLSEAGIRILDYGLPTGVIAEIGGDAGTDTTEHARDALADTPGYGTSASRIPVVALRADIDALPIQEETGLPYASKIEGKMHACGHDFHTAALLGAAFGLKEQERELPGVVRLLFQPAEEKAKGAQQLIAAGVLEGVDVIYGIHNKPDLPVGTIGVRGGPLMAAADGFVVEVDGIGTHAASPEAGIDPIVTASHIITALQSIVSRNVSALDGAVISVTRLHAGNAWNVISEKAVFDGTIRTFTEQVRGTVRQRFETVVSGLALAFGTTARVKWIEGPPAVVNDERWAKLAGNTARARGNAVVEPSLSPAGEDFAFYLQQTPGAFLFIGVDGPRQWHHPAFDLNEEALPVAAKLLQQLAVDALRELS</sequence>
<dbReference type="NCBIfam" id="TIGR01891">
    <property type="entry name" value="amidohydrolases"/>
    <property type="match status" value="1"/>
</dbReference>
<dbReference type="Pfam" id="PF07687">
    <property type="entry name" value="M20_dimer"/>
    <property type="match status" value="1"/>
</dbReference>
<evidence type="ECO:0000256" key="2">
    <source>
        <dbReference type="PIRSR" id="PIRSR005962-1"/>
    </source>
</evidence>
<organism evidence="4 5">
    <name type="scientific">Paenibacillus agaridevorans</name>
    <dbReference type="NCBI Taxonomy" id="171404"/>
    <lineage>
        <taxon>Bacteria</taxon>
        <taxon>Bacillati</taxon>
        <taxon>Bacillota</taxon>
        <taxon>Bacilli</taxon>
        <taxon>Bacillales</taxon>
        <taxon>Paenibacillaceae</taxon>
        <taxon>Paenibacillus</taxon>
    </lineage>
</organism>
<dbReference type="Proteomes" id="UP000245202">
    <property type="component" value="Unassembled WGS sequence"/>
</dbReference>
<feature type="binding site" evidence="2">
    <location>
        <position position="124"/>
    </location>
    <ligand>
        <name>Mn(2+)</name>
        <dbReference type="ChEBI" id="CHEBI:29035"/>
        <label>2</label>
    </ligand>
</feature>
<dbReference type="GO" id="GO:0050118">
    <property type="term" value="F:N-acetyldiaminopimelate deacetylase activity"/>
    <property type="evidence" value="ECO:0007669"/>
    <property type="project" value="UniProtKB-ARBA"/>
</dbReference>
<dbReference type="AlphaFoldDB" id="A0A2R5EXI1"/>